<comment type="caution">
    <text evidence="1">The sequence shown here is derived from an EMBL/GenBank/DDBJ whole genome shotgun (WGS) entry which is preliminary data.</text>
</comment>
<evidence type="ECO:0000313" key="2">
    <source>
        <dbReference type="Proteomes" id="UP000749646"/>
    </source>
</evidence>
<dbReference type="Proteomes" id="UP000749646">
    <property type="component" value="Unassembled WGS sequence"/>
</dbReference>
<dbReference type="EMBL" id="JAAAHW010003840">
    <property type="protein sequence ID" value="KAF9980471.1"/>
    <property type="molecule type" value="Genomic_DNA"/>
</dbReference>
<protein>
    <submittedName>
        <fullName evidence="1">Uncharacterized protein</fullName>
    </submittedName>
</protein>
<proteinExistence type="predicted"/>
<reference evidence="1" key="1">
    <citation type="journal article" date="2020" name="Fungal Divers.">
        <title>Resolving the Mortierellaceae phylogeny through synthesis of multi-gene phylogenetics and phylogenomics.</title>
        <authorList>
            <person name="Vandepol N."/>
            <person name="Liber J."/>
            <person name="Desiro A."/>
            <person name="Na H."/>
            <person name="Kennedy M."/>
            <person name="Barry K."/>
            <person name="Grigoriev I.V."/>
            <person name="Miller A.N."/>
            <person name="O'Donnell K."/>
            <person name="Stajich J.E."/>
            <person name="Bonito G."/>
        </authorList>
    </citation>
    <scope>NUCLEOTIDE SEQUENCE</scope>
    <source>
        <strain evidence="1">MES-2147</strain>
    </source>
</reference>
<dbReference type="AlphaFoldDB" id="A0A9P6M8N8"/>
<accession>A0A9P6M8N8</accession>
<keyword evidence="2" id="KW-1185">Reference proteome</keyword>
<organism evidence="1 2">
    <name type="scientific">Modicella reniformis</name>
    <dbReference type="NCBI Taxonomy" id="1440133"/>
    <lineage>
        <taxon>Eukaryota</taxon>
        <taxon>Fungi</taxon>
        <taxon>Fungi incertae sedis</taxon>
        <taxon>Mucoromycota</taxon>
        <taxon>Mortierellomycotina</taxon>
        <taxon>Mortierellomycetes</taxon>
        <taxon>Mortierellales</taxon>
        <taxon>Mortierellaceae</taxon>
        <taxon>Modicella</taxon>
    </lineage>
</organism>
<name>A0A9P6M8N8_9FUNG</name>
<evidence type="ECO:0000313" key="1">
    <source>
        <dbReference type="EMBL" id="KAF9980471.1"/>
    </source>
</evidence>
<sequence>MIQRAAGPVELTSRAYSSSRYETLALSIPFTIAHRIIEGELLKMDSKDSLGLYLDGWSEKGNKSPMLCEKRRATKLLDKLQDRANACANDGLQRSTRRSRRPFIGLSKFTAFLHKQEWKLIRRFPTLAAALPVSPSSQVQAATPKTFCNLAEKQKAVYQPTLKFRRWLQQQKQTATEGTSQSDQDIESNNEAFQRTVVVGFL</sequence>
<gene>
    <name evidence="1" type="ORF">BGZ65_005062</name>
</gene>